<reference evidence="12" key="1">
    <citation type="submission" date="2019-09" db="EMBL/GenBank/DDBJ databases">
        <title>Bird 10,000 Genomes (B10K) Project - Family phase.</title>
        <authorList>
            <person name="Zhang G."/>
        </authorList>
    </citation>
    <scope>NUCLEOTIDE SEQUENCE</scope>
    <source>
        <strain evidence="12">B10K-DU-012-47</strain>
    </source>
</reference>
<dbReference type="CDD" id="cd06429">
    <property type="entry name" value="GT8_like_1"/>
    <property type="match status" value="1"/>
</dbReference>
<keyword evidence="8 11" id="KW-0472">Membrane</keyword>
<feature type="non-terminal residue" evidence="12">
    <location>
        <position position="1"/>
    </location>
</feature>
<dbReference type="InterPro" id="IPR050748">
    <property type="entry name" value="Glycosyltrans_8_dom-fam"/>
</dbReference>
<evidence type="ECO:0000256" key="10">
    <source>
        <dbReference type="ARBA" id="ARBA00041022"/>
    </source>
</evidence>
<feature type="non-terminal residue" evidence="12">
    <location>
        <position position="361"/>
    </location>
</feature>
<keyword evidence="9" id="KW-0325">Glycoprotein</keyword>
<evidence type="ECO:0000313" key="13">
    <source>
        <dbReference type="Proteomes" id="UP000629438"/>
    </source>
</evidence>
<dbReference type="SUPFAM" id="SSF53448">
    <property type="entry name" value="Nucleotide-diphospho-sugar transferases"/>
    <property type="match status" value="1"/>
</dbReference>
<dbReference type="InterPro" id="IPR002495">
    <property type="entry name" value="Glyco_trans_8"/>
</dbReference>
<evidence type="ECO:0000256" key="9">
    <source>
        <dbReference type="ARBA" id="ARBA00023180"/>
    </source>
</evidence>
<evidence type="ECO:0000256" key="5">
    <source>
        <dbReference type="ARBA" id="ARBA00022692"/>
    </source>
</evidence>
<dbReference type="InterPro" id="IPR029044">
    <property type="entry name" value="Nucleotide-diphossugar_trans"/>
</dbReference>
<feature type="transmembrane region" description="Helical" evidence="11">
    <location>
        <begin position="6"/>
        <end position="23"/>
    </location>
</feature>
<evidence type="ECO:0000256" key="2">
    <source>
        <dbReference type="ARBA" id="ARBA00006351"/>
    </source>
</evidence>
<keyword evidence="5 11" id="KW-0812">Transmembrane</keyword>
<dbReference type="Pfam" id="PF01501">
    <property type="entry name" value="Glyco_transf_8"/>
    <property type="match status" value="1"/>
</dbReference>
<dbReference type="EMBL" id="WAAG01063904">
    <property type="protein sequence ID" value="NWI03932.1"/>
    <property type="molecule type" value="Genomic_DNA"/>
</dbReference>
<dbReference type="Gene3D" id="3.90.550.10">
    <property type="entry name" value="Spore Coat Polysaccharide Biosynthesis Protein SpsA, Chain A"/>
    <property type="match status" value="1"/>
</dbReference>
<protein>
    <recommendedName>
        <fullName evidence="10">Glycosyltransferase 8 domain-containing protein 1</fullName>
    </recommendedName>
</protein>
<keyword evidence="13" id="KW-1185">Reference proteome</keyword>
<evidence type="ECO:0000256" key="7">
    <source>
        <dbReference type="ARBA" id="ARBA00022989"/>
    </source>
</evidence>
<dbReference type="Proteomes" id="UP000629438">
    <property type="component" value="Unassembled WGS sequence"/>
</dbReference>
<dbReference type="GO" id="GO:0016020">
    <property type="term" value="C:membrane"/>
    <property type="evidence" value="ECO:0007669"/>
    <property type="project" value="UniProtKB-SubCell"/>
</dbReference>
<dbReference type="GO" id="GO:0005794">
    <property type="term" value="C:Golgi apparatus"/>
    <property type="evidence" value="ECO:0007669"/>
    <property type="project" value="TreeGrafter"/>
</dbReference>
<dbReference type="AlphaFoldDB" id="A0A850ZFT0"/>
<proteinExistence type="inferred from homology"/>
<keyword evidence="3" id="KW-0328">Glycosyltransferase</keyword>
<evidence type="ECO:0000256" key="3">
    <source>
        <dbReference type="ARBA" id="ARBA00022676"/>
    </source>
</evidence>
<keyword evidence="7 11" id="KW-1133">Transmembrane helix</keyword>
<evidence type="ECO:0000256" key="11">
    <source>
        <dbReference type="SAM" id="Phobius"/>
    </source>
</evidence>
<name>A0A850ZFT0_9PASS</name>
<evidence type="ECO:0000256" key="8">
    <source>
        <dbReference type="ARBA" id="ARBA00023136"/>
    </source>
</evidence>
<keyword evidence="4" id="KW-0808">Transferase</keyword>
<evidence type="ECO:0000256" key="6">
    <source>
        <dbReference type="ARBA" id="ARBA00022968"/>
    </source>
</evidence>
<comment type="caution">
    <text evidence="12">The sequence shown here is derived from an EMBL/GenBank/DDBJ whole genome shotgun (WGS) entry which is preliminary data.</text>
</comment>
<evidence type="ECO:0000256" key="4">
    <source>
        <dbReference type="ARBA" id="ARBA00022679"/>
    </source>
</evidence>
<sequence length="361" mass="40886">SVNISILIVAVVIFLLVIHHNFLSLSDFLRRELSDPSPLGLQPIDFIPAAPQRLTDERNDKEISVVIAASDERLGGAIAAMNSIYQHTRSNVVFHIVTLNDTVDHLRMWLRSPPLKDMRYRILDFDPHVLEGKVQVDPQKADTFKPLTFARFYLPNLVPHAEKVIYVDDDVIVQDDIVELYNTPLKPGHAAAFSDDCDSTSSKVAVRGAGNQVSFSLETIRKLAMKANTCSFNPGVFVANLTEWKLQNITKKLEKWMALNVVEELYSKTLAGSITTPPLLIVFYKQHSSIDPMWNVRHLGIAGKSYPPQFVEAAKLLHWNGHFKPWGRTASYAEVWEKWYVPDPTGKFNLIRRHSEAYEAK</sequence>
<dbReference type="OrthoDB" id="411524at2759"/>
<dbReference type="PANTHER" id="PTHR13778:SF3">
    <property type="entry name" value="GLYCOSYLTRANSFERASE 8 DOMAIN-CONTAINING PROTEIN 1"/>
    <property type="match status" value="1"/>
</dbReference>
<evidence type="ECO:0000256" key="1">
    <source>
        <dbReference type="ARBA" id="ARBA00004606"/>
    </source>
</evidence>
<organism evidence="12 13">
    <name type="scientific">Tichodroma muraria</name>
    <dbReference type="NCBI Taxonomy" id="237442"/>
    <lineage>
        <taxon>Eukaryota</taxon>
        <taxon>Metazoa</taxon>
        <taxon>Chordata</taxon>
        <taxon>Craniata</taxon>
        <taxon>Vertebrata</taxon>
        <taxon>Euteleostomi</taxon>
        <taxon>Archelosauria</taxon>
        <taxon>Archosauria</taxon>
        <taxon>Dinosauria</taxon>
        <taxon>Saurischia</taxon>
        <taxon>Theropoda</taxon>
        <taxon>Coelurosauria</taxon>
        <taxon>Aves</taxon>
        <taxon>Neognathae</taxon>
        <taxon>Neoaves</taxon>
        <taxon>Telluraves</taxon>
        <taxon>Australaves</taxon>
        <taxon>Passeriformes</taxon>
        <taxon>Sittidae</taxon>
        <taxon>Tichodroma</taxon>
    </lineage>
</organism>
<dbReference type="GO" id="GO:0008194">
    <property type="term" value="F:UDP-glycosyltransferase activity"/>
    <property type="evidence" value="ECO:0007669"/>
    <property type="project" value="UniProtKB-ARBA"/>
</dbReference>
<comment type="similarity">
    <text evidence="2">Belongs to the glycosyltransferase 8 family.</text>
</comment>
<keyword evidence="6" id="KW-0735">Signal-anchor</keyword>
<gene>
    <name evidence="12" type="primary">Glt8d1</name>
    <name evidence="12" type="ORF">TICMUR_R03127</name>
</gene>
<evidence type="ECO:0000313" key="12">
    <source>
        <dbReference type="EMBL" id="NWI03932.1"/>
    </source>
</evidence>
<dbReference type="PANTHER" id="PTHR13778">
    <property type="entry name" value="GLYCOSYLTRANSFERASE 8 DOMAIN-CONTAINING PROTEIN"/>
    <property type="match status" value="1"/>
</dbReference>
<comment type="subcellular location">
    <subcellularLocation>
        <location evidence="1">Membrane</location>
        <topology evidence="1">Single-pass type II membrane protein</topology>
    </subcellularLocation>
</comment>
<accession>A0A850ZFT0</accession>